<dbReference type="PANTHER" id="PTHR34351">
    <property type="entry name" value="SLR1927 PROTEIN-RELATED"/>
    <property type="match status" value="1"/>
</dbReference>
<gene>
    <name evidence="2" type="ORF">ACFQMF_12285</name>
</gene>
<evidence type="ECO:0000313" key="2">
    <source>
        <dbReference type="EMBL" id="MFC7325356.1"/>
    </source>
</evidence>
<evidence type="ECO:0000256" key="1">
    <source>
        <dbReference type="SAM" id="MobiDB-lite"/>
    </source>
</evidence>
<sequence length="403" mass="41298">MSSPTLTRRGRVVLAVCVGGVAMAFAAGGRSLEAVVLPGAVALAAGYVQLARIDEPAVDRTLPPEGFVGEGGEVRLAFEGRDAGGLSPTYVADVDDALDDGLAGPDEPVRTSVGDAPATYRVDYLRRGERRFGPVTVTASDVFGLFEREAVVEAFDETLTYPACREIPARLRRSLYADDAVGASRRREEFDRLREYTRGDPLRDVHWAATAKHDELVVKAFAARTERGRVAIAGETAGDREGAAGRDSTGGRGGAADRDPADALASAAASLALALLDDGVPVDLTLPGGEVSADPGARGRRAVLELAARAGLGAVAVEEADARVVAGERGARYRIGDRTLAFGEVAGAPVRAAVGGGRGAGVDGTATEGESPEEGRGGATARGGVAAAARGEAAGRRDEVIGG</sequence>
<proteinExistence type="predicted"/>
<reference evidence="2 3" key="1">
    <citation type="journal article" date="2019" name="Int. J. Syst. Evol. Microbiol.">
        <title>The Global Catalogue of Microorganisms (GCM) 10K type strain sequencing project: providing services to taxonomists for standard genome sequencing and annotation.</title>
        <authorList>
            <consortium name="The Broad Institute Genomics Platform"/>
            <consortium name="The Broad Institute Genome Sequencing Center for Infectious Disease"/>
            <person name="Wu L."/>
            <person name="Ma J."/>
        </authorList>
    </citation>
    <scope>NUCLEOTIDE SEQUENCE [LARGE SCALE GENOMIC DNA]</scope>
    <source>
        <strain evidence="2 3">CGMCC 1.12554</strain>
    </source>
</reference>
<dbReference type="Proteomes" id="UP001596545">
    <property type="component" value="Unassembled WGS sequence"/>
</dbReference>
<feature type="region of interest" description="Disordered" evidence="1">
    <location>
        <begin position="232"/>
        <end position="259"/>
    </location>
</feature>
<protein>
    <submittedName>
        <fullName evidence="2">DUF58 domain-containing protein</fullName>
    </submittedName>
</protein>
<comment type="caution">
    <text evidence="2">The sequence shown here is derived from an EMBL/GenBank/DDBJ whole genome shotgun (WGS) entry which is preliminary data.</text>
</comment>
<name>A0ABD6AM29_9EURY</name>
<accession>A0ABD6AM29</accession>
<dbReference type="AlphaFoldDB" id="A0ABD6AM29"/>
<keyword evidence="3" id="KW-1185">Reference proteome</keyword>
<organism evidence="2 3">
    <name type="scientific">Halorubrum rutilum</name>
    <dbReference type="NCBI Taxonomy" id="1364933"/>
    <lineage>
        <taxon>Archaea</taxon>
        <taxon>Methanobacteriati</taxon>
        <taxon>Methanobacteriota</taxon>
        <taxon>Stenosarchaea group</taxon>
        <taxon>Halobacteria</taxon>
        <taxon>Halobacteriales</taxon>
        <taxon>Haloferacaceae</taxon>
        <taxon>Halorubrum</taxon>
    </lineage>
</organism>
<dbReference type="PANTHER" id="PTHR34351:SF1">
    <property type="entry name" value="SLR1927 PROTEIN"/>
    <property type="match status" value="1"/>
</dbReference>
<feature type="compositionally biased region" description="Basic and acidic residues" evidence="1">
    <location>
        <begin position="393"/>
        <end position="403"/>
    </location>
</feature>
<dbReference type="RefSeq" id="WP_379792042.1">
    <property type="nucleotide sequence ID" value="NZ_JBHTBL010000011.1"/>
</dbReference>
<evidence type="ECO:0000313" key="3">
    <source>
        <dbReference type="Proteomes" id="UP001596545"/>
    </source>
</evidence>
<feature type="compositionally biased region" description="Low complexity" evidence="1">
    <location>
        <begin position="382"/>
        <end position="392"/>
    </location>
</feature>
<dbReference type="EMBL" id="JBHTBL010000011">
    <property type="protein sequence ID" value="MFC7325356.1"/>
    <property type="molecule type" value="Genomic_DNA"/>
</dbReference>
<feature type="region of interest" description="Disordered" evidence="1">
    <location>
        <begin position="358"/>
        <end position="403"/>
    </location>
</feature>